<dbReference type="Proteomes" id="UP001224781">
    <property type="component" value="Unassembled WGS sequence"/>
</dbReference>
<evidence type="ECO:0000256" key="2">
    <source>
        <dbReference type="SAM" id="Phobius"/>
    </source>
</evidence>
<dbReference type="EMBL" id="JAUTBL010000001">
    <property type="protein sequence ID" value="MDQ1183597.1"/>
    <property type="molecule type" value="Genomic_DNA"/>
</dbReference>
<dbReference type="Pfam" id="PF07439">
    <property type="entry name" value="DUF1515"/>
    <property type="match status" value="1"/>
</dbReference>
<organism evidence="3 4">
    <name type="scientific">Agrobacterium larrymoorei</name>
    <dbReference type="NCBI Taxonomy" id="160699"/>
    <lineage>
        <taxon>Bacteria</taxon>
        <taxon>Pseudomonadati</taxon>
        <taxon>Pseudomonadota</taxon>
        <taxon>Alphaproteobacteria</taxon>
        <taxon>Hyphomicrobiales</taxon>
        <taxon>Rhizobiaceae</taxon>
        <taxon>Rhizobium/Agrobacterium group</taxon>
        <taxon>Agrobacterium</taxon>
    </lineage>
</organism>
<name>A0ABU0UF80_9HYPH</name>
<dbReference type="RefSeq" id="WP_306928599.1">
    <property type="nucleotide sequence ID" value="NZ_JAUTBL010000001.1"/>
</dbReference>
<dbReference type="InterPro" id="IPR010889">
    <property type="entry name" value="DUF1515"/>
</dbReference>
<reference evidence="3 4" key="1">
    <citation type="submission" date="2023-07" db="EMBL/GenBank/DDBJ databases">
        <title>Functional and genomic diversity of the sorghum phyllosphere microbiome.</title>
        <authorList>
            <person name="Shade A."/>
        </authorList>
    </citation>
    <scope>NUCLEOTIDE SEQUENCE [LARGE SCALE GENOMIC DNA]</scope>
    <source>
        <strain evidence="3 4">SORGH_AS_1126</strain>
    </source>
</reference>
<feature type="coiled-coil region" evidence="1">
    <location>
        <begin position="21"/>
        <end position="48"/>
    </location>
</feature>
<evidence type="ECO:0000313" key="3">
    <source>
        <dbReference type="EMBL" id="MDQ1183597.1"/>
    </source>
</evidence>
<evidence type="ECO:0000313" key="4">
    <source>
        <dbReference type="Proteomes" id="UP001224781"/>
    </source>
</evidence>
<accession>A0ABU0UF80</accession>
<keyword evidence="2" id="KW-1133">Transmembrane helix</keyword>
<evidence type="ECO:0000256" key="1">
    <source>
        <dbReference type="SAM" id="Coils"/>
    </source>
</evidence>
<gene>
    <name evidence="3" type="ORF">QE408_000719</name>
</gene>
<keyword evidence="4" id="KW-1185">Reference proteome</keyword>
<comment type="caution">
    <text evidence="3">The sequence shown here is derived from an EMBL/GenBank/DDBJ whole genome shotgun (WGS) entry which is preliminary data.</text>
</comment>
<keyword evidence="2" id="KW-0472">Membrane</keyword>
<proteinExistence type="predicted"/>
<sequence>MPPFEFDASLHQKIGEMLAMQVALKESVQRVEEQARRSEDKADESRAVVHRRLDEMVNRVGEVEQTVAIVKEDVTEMKPHTDDLKRWKLMGVGAFTMMGIGAMFLGVTFADVLKRIGTLIIGR</sequence>
<feature type="transmembrane region" description="Helical" evidence="2">
    <location>
        <begin position="89"/>
        <end position="113"/>
    </location>
</feature>
<keyword evidence="1" id="KW-0175">Coiled coil</keyword>
<protein>
    <submittedName>
        <fullName evidence="3">ElaB/YqjD/DUF883 family membrane-anchored ribosome-binding protein</fullName>
    </submittedName>
</protein>
<keyword evidence="2" id="KW-0812">Transmembrane</keyword>